<reference evidence="1" key="1">
    <citation type="submission" date="2023-10" db="EMBL/GenBank/DDBJ databases">
        <authorList>
            <person name="Domelevo Entfellner J.-B."/>
        </authorList>
    </citation>
    <scope>NUCLEOTIDE SEQUENCE</scope>
</reference>
<evidence type="ECO:0000313" key="1">
    <source>
        <dbReference type="EMBL" id="CAJ1968719.1"/>
    </source>
</evidence>
<protein>
    <submittedName>
        <fullName evidence="1">Uncharacterized protein</fullName>
    </submittedName>
</protein>
<gene>
    <name evidence="1" type="ORF">AYBTSS11_LOCUS21867</name>
</gene>
<proteinExistence type="predicted"/>
<dbReference type="EMBL" id="OY731404">
    <property type="protein sequence ID" value="CAJ1968719.1"/>
    <property type="molecule type" value="Genomic_DNA"/>
</dbReference>
<evidence type="ECO:0000313" key="2">
    <source>
        <dbReference type="Proteomes" id="UP001189624"/>
    </source>
</evidence>
<dbReference type="Gramene" id="rna-AYBTSS11_LOCUS21867">
    <property type="protein sequence ID" value="CAJ1968719.1"/>
    <property type="gene ID" value="gene-AYBTSS11_LOCUS21867"/>
</dbReference>
<keyword evidence="2" id="KW-1185">Reference proteome</keyword>
<accession>A0AA86SSC3</accession>
<sequence length="100" mass="11327">MEKIQTGKKYNQTSSAQTKLWVRLVDDSQDWWLGHGGAEERVAKTEGHLALMAKVWVDVMMRGEGERTWRRLYRVDLGLCGDGHDQGRGVTAKLRGAGRE</sequence>
<dbReference type="Proteomes" id="UP001189624">
    <property type="component" value="Chromosome 7"/>
</dbReference>
<dbReference type="AlphaFoldDB" id="A0AA86SSC3"/>
<name>A0AA86SSC3_9FABA</name>
<organism evidence="1 2">
    <name type="scientific">Sphenostylis stenocarpa</name>
    <dbReference type="NCBI Taxonomy" id="92480"/>
    <lineage>
        <taxon>Eukaryota</taxon>
        <taxon>Viridiplantae</taxon>
        <taxon>Streptophyta</taxon>
        <taxon>Embryophyta</taxon>
        <taxon>Tracheophyta</taxon>
        <taxon>Spermatophyta</taxon>
        <taxon>Magnoliopsida</taxon>
        <taxon>eudicotyledons</taxon>
        <taxon>Gunneridae</taxon>
        <taxon>Pentapetalae</taxon>
        <taxon>rosids</taxon>
        <taxon>fabids</taxon>
        <taxon>Fabales</taxon>
        <taxon>Fabaceae</taxon>
        <taxon>Papilionoideae</taxon>
        <taxon>50 kb inversion clade</taxon>
        <taxon>NPAAA clade</taxon>
        <taxon>indigoferoid/millettioid clade</taxon>
        <taxon>Phaseoleae</taxon>
        <taxon>Sphenostylis</taxon>
    </lineage>
</organism>